<sequence length="359" mass="38952">MNRPLLLSLCLLPVLAVMALLLSLPCCTRLFQPCGSGNIPNTEQTEERLRTHVFQLADTIGERNAYKAGTMERSAQYIEQALAGMGYAVTRQAVHIPRSGEYGAVRDRTVYNILATKKGTSPRAKTLIIGAHYDTKVGMDNWHDHGPARPSRTGTPGANDNASGVAALLEVARILAGPPTLHDVCLAAYANEEPPFYQTPAMGSVVHAKSIAARPGKDKVIGMIALETLGCYSPRVNKKRKSAVVAGLAGLPDRCDYVAFLSTNTGKNFARSCADEFAALSRFPVRSVAFPYYMKGVSWSDDWGYMKEDIPSFAVTDTAFLRCDDYHETSDTAEKLDYPQFAEVVQGLAGLIISIASKP</sequence>
<evidence type="ECO:0000259" key="1">
    <source>
        <dbReference type="Pfam" id="PF04389"/>
    </source>
</evidence>
<dbReference type="Gene3D" id="3.40.630.10">
    <property type="entry name" value="Zn peptidases"/>
    <property type="match status" value="1"/>
</dbReference>
<dbReference type="SUPFAM" id="SSF53187">
    <property type="entry name" value="Zn-dependent exopeptidases"/>
    <property type="match status" value="1"/>
</dbReference>
<dbReference type="InterPro" id="IPR007484">
    <property type="entry name" value="Peptidase_M28"/>
</dbReference>
<evidence type="ECO:0000313" key="2">
    <source>
        <dbReference type="EMBL" id="BDL44144.1"/>
    </source>
</evidence>
<evidence type="ECO:0000313" key="3">
    <source>
        <dbReference type="Proteomes" id="UP001062263"/>
    </source>
</evidence>
<keyword evidence="3" id="KW-1185">Reference proteome</keyword>
<reference evidence="2" key="1">
    <citation type="submission" date="2022-06" db="EMBL/GenBank/DDBJ databases">
        <title>Akkermansia biwalacus sp. nov., an anaerobic mucin-degrading bacterium isolated from human intestine.</title>
        <authorList>
            <person name="Kobayashi Y."/>
            <person name="Inoue S."/>
            <person name="Kawahara T."/>
            <person name="Kohda N."/>
        </authorList>
    </citation>
    <scope>NUCLEOTIDE SEQUENCE</scope>
    <source>
        <strain evidence="2">WON2089</strain>
    </source>
</reference>
<dbReference type="InterPro" id="IPR045175">
    <property type="entry name" value="M28_fam"/>
</dbReference>
<feature type="domain" description="Peptidase M28" evidence="1">
    <location>
        <begin position="112"/>
        <end position="348"/>
    </location>
</feature>
<dbReference type="RefSeq" id="WP_215436938.1">
    <property type="nucleotide sequence ID" value="NZ_AP025943.1"/>
</dbReference>
<dbReference type="EMBL" id="AP025943">
    <property type="protein sequence ID" value="BDL44144.1"/>
    <property type="molecule type" value="Genomic_DNA"/>
</dbReference>
<accession>A0ABN6QHU6</accession>
<protein>
    <recommendedName>
        <fullName evidence="1">Peptidase M28 domain-containing protein</fullName>
    </recommendedName>
</protein>
<organism evidence="2 3">
    <name type="scientific">Akkermansia biwaensis</name>
    <dbReference type="NCBI Taxonomy" id="2946555"/>
    <lineage>
        <taxon>Bacteria</taxon>
        <taxon>Pseudomonadati</taxon>
        <taxon>Verrucomicrobiota</taxon>
        <taxon>Verrucomicrobiia</taxon>
        <taxon>Verrucomicrobiales</taxon>
        <taxon>Akkermansiaceae</taxon>
        <taxon>Akkermansia</taxon>
    </lineage>
</organism>
<dbReference type="PANTHER" id="PTHR12147">
    <property type="entry name" value="METALLOPEPTIDASE M28 FAMILY MEMBER"/>
    <property type="match status" value="1"/>
</dbReference>
<gene>
    <name evidence="2" type="primary">yfbL</name>
    <name evidence="2" type="ORF">Abiwalacus_17180</name>
</gene>
<dbReference type="PANTHER" id="PTHR12147:SF26">
    <property type="entry name" value="PEPTIDASE M28 DOMAIN-CONTAINING PROTEIN"/>
    <property type="match status" value="1"/>
</dbReference>
<name>A0ABN6QHU6_9BACT</name>
<dbReference type="Pfam" id="PF04389">
    <property type="entry name" value="Peptidase_M28"/>
    <property type="match status" value="1"/>
</dbReference>
<dbReference type="Proteomes" id="UP001062263">
    <property type="component" value="Chromosome"/>
</dbReference>
<proteinExistence type="predicted"/>